<proteinExistence type="predicted"/>
<dbReference type="STRING" id="52586.A0A0B1PC17"/>
<feature type="compositionally biased region" description="Polar residues" evidence="1">
    <location>
        <begin position="266"/>
        <end position="275"/>
    </location>
</feature>
<dbReference type="EMBL" id="JNVN01000835">
    <property type="protein sequence ID" value="KHJ34506.1"/>
    <property type="molecule type" value="Genomic_DNA"/>
</dbReference>
<name>A0A0B1PC17_UNCNE</name>
<feature type="compositionally biased region" description="Low complexity" evidence="1">
    <location>
        <begin position="74"/>
        <end position="91"/>
    </location>
</feature>
<dbReference type="GO" id="GO:0005737">
    <property type="term" value="C:cytoplasm"/>
    <property type="evidence" value="ECO:0007669"/>
    <property type="project" value="TreeGrafter"/>
</dbReference>
<dbReference type="Gene3D" id="3.10.620.30">
    <property type="match status" value="1"/>
</dbReference>
<dbReference type="InterPro" id="IPR002931">
    <property type="entry name" value="Transglutaminase-like"/>
</dbReference>
<evidence type="ECO:0000313" key="4">
    <source>
        <dbReference type="Proteomes" id="UP000030854"/>
    </source>
</evidence>
<comment type="caution">
    <text evidence="3">The sequence shown here is derived from an EMBL/GenBank/DDBJ whole genome shotgun (WGS) entry which is preliminary data.</text>
</comment>
<dbReference type="AlphaFoldDB" id="A0A0B1PC17"/>
<dbReference type="HOGENOM" id="CLU_016738_0_0_1"/>
<dbReference type="Pfam" id="PF01841">
    <property type="entry name" value="Transglut_core"/>
    <property type="match status" value="1"/>
</dbReference>
<sequence>MTDNNRAEFTSLTARIAALRQQGIDNNSHNHNNNIKNKNKISSLPEKRNTSTPCSKQRPSLPARPRTARDSTGFDFNNLTSTNTDNDLSNSQERPLPQAPPIEYKLSQACISKSEVIRPLTQKRQPISLSCTPSNQHTQEVLCGPDDFQNFTDSDVEIGNQWKKTPLIFQKEEQNDLLKTKKDIIIKSRDFPLDSFKYKLAQSPDSLPVNRRNIVNIQTSKPKLPPRHNKIDIGKDIAAIAESYKASSISRLKSQDFGFKNRSENRTSNQPNHLSINPPPINLSSKPSIRETQTQEIFSNGAINCLRCRDFSAPDQVASQYPRQLLPKTHDIIAYLSSVLCDPFPSATDKARAIFTWLHYNIAYDVEAFFRNQIKSSLPEDIIMSGLAVCIGYAGVFEAIAVKAGLEAISIIGHGKGFGFKPIKPGEPVPFCNPSGHAWNSVRIDNGEWKLIDSCWGAGNIDGKKFTPKFSSSLFTCSNEEFGIRHFPQEVKYFFRSDGIIPSWEQYIRGLGPTDQEPLQEYGNLEDDHGISRTSITPPQKYISPNFSEAYIRFQFRRICEHFCDNEKERLSSSLFLLCLHSSTHDEWLPFDSNRYQWWLDVPTKDLNAGQRIGCYTVNSINGTHVKSITKEEYLQKKGKCAMGFSGVCAWEVS</sequence>
<feature type="region of interest" description="Disordered" evidence="1">
    <location>
        <begin position="260"/>
        <end position="280"/>
    </location>
</feature>
<gene>
    <name evidence="3" type="ORF">EV44_g0811</name>
</gene>
<keyword evidence="4" id="KW-1185">Reference proteome</keyword>
<feature type="region of interest" description="Disordered" evidence="1">
    <location>
        <begin position="22"/>
        <end position="98"/>
    </location>
</feature>
<organism evidence="3 4">
    <name type="scientific">Uncinula necator</name>
    <name type="common">Grape powdery mildew</name>
    <dbReference type="NCBI Taxonomy" id="52586"/>
    <lineage>
        <taxon>Eukaryota</taxon>
        <taxon>Fungi</taxon>
        <taxon>Dikarya</taxon>
        <taxon>Ascomycota</taxon>
        <taxon>Pezizomycotina</taxon>
        <taxon>Leotiomycetes</taxon>
        <taxon>Erysiphales</taxon>
        <taxon>Erysiphaceae</taxon>
        <taxon>Erysiphe</taxon>
    </lineage>
</organism>
<dbReference type="SUPFAM" id="SSF54001">
    <property type="entry name" value="Cysteine proteinases"/>
    <property type="match status" value="1"/>
</dbReference>
<dbReference type="Proteomes" id="UP000030854">
    <property type="component" value="Unassembled WGS sequence"/>
</dbReference>
<evidence type="ECO:0000256" key="1">
    <source>
        <dbReference type="SAM" id="MobiDB-lite"/>
    </source>
</evidence>
<evidence type="ECO:0000313" key="3">
    <source>
        <dbReference type="EMBL" id="KHJ34506.1"/>
    </source>
</evidence>
<accession>A0A0B1PC17</accession>
<evidence type="ECO:0000259" key="2">
    <source>
        <dbReference type="Pfam" id="PF01841"/>
    </source>
</evidence>
<dbReference type="InterPro" id="IPR038765">
    <property type="entry name" value="Papain-like_cys_pep_sf"/>
</dbReference>
<dbReference type="PANTHER" id="PTHR46333:SF5">
    <property type="entry name" value="TRANSGLUTAMINASE-LIKE DOMAIN-CONTAINING PROTEIN"/>
    <property type="match status" value="1"/>
</dbReference>
<protein>
    <submittedName>
        <fullName evidence="3">Putative transglutaminase-like superfamily protein</fullName>
    </submittedName>
</protein>
<feature type="domain" description="Transglutaminase-like" evidence="2">
    <location>
        <begin position="347"/>
        <end position="453"/>
    </location>
</feature>
<feature type="compositionally biased region" description="Low complexity" evidence="1">
    <location>
        <begin position="26"/>
        <end position="43"/>
    </location>
</feature>
<reference evidence="3 4" key="1">
    <citation type="journal article" date="2014" name="BMC Genomics">
        <title>Adaptive genomic structural variation in the grape powdery mildew pathogen, Erysiphe necator.</title>
        <authorList>
            <person name="Jones L."/>
            <person name="Riaz S."/>
            <person name="Morales-Cruz A."/>
            <person name="Amrine K.C."/>
            <person name="McGuire B."/>
            <person name="Gubler W.D."/>
            <person name="Walker M.A."/>
            <person name="Cantu D."/>
        </authorList>
    </citation>
    <scope>NUCLEOTIDE SEQUENCE [LARGE SCALE GENOMIC DNA]</scope>
    <source>
        <strain evidence="4">c</strain>
    </source>
</reference>
<dbReference type="InterPro" id="IPR052557">
    <property type="entry name" value="CAP/Cytokinesis_protein"/>
</dbReference>
<dbReference type="PANTHER" id="PTHR46333">
    <property type="entry name" value="CYTOKINESIS PROTEIN 3"/>
    <property type="match status" value="1"/>
</dbReference>